<dbReference type="PANTHER" id="PTHR48250">
    <property type="entry name" value="CUTINASE 2-RELATED"/>
    <property type="match status" value="1"/>
</dbReference>
<dbReference type="Proteomes" id="UP000006039">
    <property type="component" value="Unassembled WGS sequence"/>
</dbReference>
<dbReference type="GO" id="GO:0016052">
    <property type="term" value="P:carbohydrate catabolic process"/>
    <property type="evidence" value="ECO:0007669"/>
    <property type="project" value="TreeGrafter"/>
</dbReference>
<comment type="function">
    <text evidence="12">Catalyzes the hydrolysis of complex carboxylic polyesters found in the cell wall of plants. Degrades cutin, a macromolecule that forms the structure of the plant cuticle.</text>
</comment>
<evidence type="ECO:0000256" key="4">
    <source>
        <dbReference type="ARBA" id="ARBA00022487"/>
    </source>
</evidence>
<gene>
    <name evidence="14" type="primary">20351598</name>
    <name evidence="13" type="ORF">GGTG_11140</name>
</gene>
<dbReference type="PROSITE" id="PS00931">
    <property type="entry name" value="CUTINASE_2"/>
    <property type="match status" value="1"/>
</dbReference>
<evidence type="ECO:0000256" key="8">
    <source>
        <dbReference type="ARBA" id="ARBA00023157"/>
    </source>
</evidence>
<evidence type="ECO:0000256" key="9">
    <source>
        <dbReference type="ARBA" id="ARBA00034045"/>
    </source>
</evidence>
<reference evidence="14" key="5">
    <citation type="submission" date="2018-04" db="UniProtKB">
        <authorList>
            <consortium name="EnsemblFungi"/>
        </authorList>
    </citation>
    <scope>IDENTIFICATION</scope>
    <source>
        <strain evidence="14">R3-111a-1</strain>
    </source>
</reference>
<feature type="active site" evidence="10">
    <location>
        <position position="79"/>
    </location>
</feature>
<comment type="catalytic activity">
    <reaction evidence="9 12">
        <text>cutin + H2O = cutin monomers.</text>
        <dbReference type="EC" id="3.1.1.74"/>
    </reaction>
</comment>
<dbReference type="Gene3D" id="3.40.50.1820">
    <property type="entry name" value="alpha/beta hydrolase"/>
    <property type="match status" value="1"/>
</dbReference>
<organism evidence="13">
    <name type="scientific">Gaeumannomyces tritici (strain R3-111a-1)</name>
    <name type="common">Wheat and barley take-all root rot fungus</name>
    <name type="synonym">Gaeumannomyces graminis var. tritici</name>
    <dbReference type="NCBI Taxonomy" id="644352"/>
    <lineage>
        <taxon>Eukaryota</taxon>
        <taxon>Fungi</taxon>
        <taxon>Dikarya</taxon>
        <taxon>Ascomycota</taxon>
        <taxon>Pezizomycotina</taxon>
        <taxon>Sordariomycetes</taxon>
        <taxon>Sordariomycetidae</taxon>
        <taxon>Magnaporthales</taxon>
        <taxon>Magnaporthaceae</taxon>
        <taxon>Gaeumannomyces</taxon>
    </lineage>
</organism>
<reference evidence="13" key="2">
    <citation type="submission" date="2010-07" db="EMBL/GenBank/DDBJ databases">
        <authorList>
            <consortium name="The Broad Institute Genome Sequencing Platform"/>
            <consortium name="Broad Institute Genome Sequencing Center for Infectious Disease"/>
            <person name="Ma L.-J."/>
            <person name="Dead R."/>
            <person name="Young S."/>
            <person name="Zeng Q."/>
            <person name="Koehrsen M."/>
            <person name="Alvarado L."/>
            <person name="Berlin A."/>
            <person name="Chapman S.B."/>
            <person name="Chen Z."/>
            <person name="Freedman E."/>
            <person name="Gellesch M."/>
            <person name="Goldberg J."/>
            <person name="Griggs A."/>
            <person name="Gujja S."/>
            <person name="Heilman E.R."/>
            <person name="Heiman D."/>
            <person name="Hepburn T."/>
            <person name="Howarth C."/>
            <person name="Jen D."/>
            <person name="Larson L."/>
            <person name="Mehta T."/>
            <person name="Neiman D."/>
            <person name="Pearson M."/>
            <person name="Roberts A."/>
            <person name="Saif S."/>
            <person name="Shea T."/>
            <person name="Shenoy N."/>
            <person name="Sisk P."/>
            <person name="Stolte C."/>
            <person name="Sykes S."/>
            <person name="Walk T."/>
            <person name="White J."/>
            <person name="Yandava C."/>
            <person name="Haas B."/>
            <person name="Nusbaum C."/>
            <person name="Birren B."/>
        </authorList>
    </citation>
    <scope>NUCLEOTIDE SEQUENCE</scope>
    <source>
        <strain evidence="13">R3-111a-1</strain>
    </source>
</reference>
<evidence type="ECO:0000256" key="5">
    <source>
        <dbReference type="ARBA" id="ARBA00022525"/>
    </source>
</evidence>
<dbReference type="GO" id="GO:0005576">
    <property type="term" value="C:extracellular region"/>
    <property type="evidence" value="ECO:0007669"/>
    <property type="project" value="UniProtKB-SubCell"/>
</dbReference>
<protein>
    <recommendedName>
        <fullName evidence="3 12">Cutinase</fullName>
        <ecNumber evidence="3 12">3.1.1.74</ecNumber>
    </recommendedName>
</protein>
<keyword evidence="6" id="KW-0732">Signal</keyword>
<evidence type="ECO:0000313" key="14">
    <source>
        <dbReference type="EnsemblFungi" id="EJT71887"/>
    </source>
</evidence>
<dbReference type="InterPro" id="IPR011150">
    <property type="entry name" value="Cutinase_monf"/>
</dbReference>
<evidence type="ECO:0000256" key="6">
    <source>
        <dbReference type="ARBA" id="ARBA00022729"/>
    </source>
</evidence>
<dbReference type="eggNOG" id="ENOG502S3AW">
    <property type="taxonomic scope" value="Eukaryota"/>
</dbReference>
<dbReference type="STRING" id="644352.J3PCB7"/>
<dbReference type="Pfam" id="PF01083">
    <property type="entry name" value="Cutinase"/>
    <property type="match status" value="1"/>
</dbReference>
<evidence type="ECO:0000313" key="15">
    <source>
        <dbReference type="Proteomes" id="UP000006039"/>
    </source>
</evidence>
<dbReference type="RefSeq" id="XP_009227284.1">
    <property type="nucleotide sequence ID" value="XM_009229020.1"/>
</dbReference>
<dbReference type="EnsemblFungi" id="EJT71887">
    <property type="protein sequence ID" value="EJT71887"/>
    <property type="gene ID" value="GGTG_11140"/>
</dbReference>
<dbReference type="EMBL" id="GL385400">
    <property type="protein sequence ID" value="EJT71887.1"/>
    <property type="molecule type" value="Genomic_DNA"/>
</dbReference>
<dbReference type="GO" id="GO:0050525">
    <property type="term" value="F:cutinase activity"/>
    <property type="evidence" value="ECO:0007669"/>
    <property type="project" value="UniProtKB-UniRule"/>
</dbReference>
<dbReference type="PRINTS" id="PR00129">
    <property type="entry name" value="CUTINASE"/>
</dbReference>
<dbReference type="HOGENOM" id="CLU_158780_0_0_1"/>
<name>J3PCB7_GAET3</name>
<dbReference type="GeneID" id="20351598"/>
<dbReference type="InterPro" id="IPR000675">
    <property type="entry name" value="Cutinase/axe"/>
</dbReference>
<dbReference type="PROSITE" id="PS00155">
    <property type="entry name" value="CUTINASE_1"/>
    <property type="match status" value="1"/>
</dbReference>
<comment type="subcellular location">
    <subcellularLocation>
        <location evidence="1 12">Secreted</location>
    </subcellularLocation>
</comment>
<evidence type="ECO:0000256" key="1">
    <source>
        <dbReference type="ARBA" id="ARBA00004613"/>
    </source>
</evidence>
<dbReference type="VEuPathDB" id="FungiDB:GGTG_11140"/>
<dbReference type="InterPro" id="IPR043579">
    <property type="entry name" value="CUTINASE_2"/>
</dbReference>
<proteinExistence type="inferred from homology"/>
<keyword evidence="8 11" id="KW-1015">Disulfide bond</keyword>
<keyword evidence="7 12" id="KW-0378">Hydrolase</keyword>
<reference evidence="14" key="4">
    <citation type="journal article" date="2015" name="G3 (Bethesda)">
        <title>Genome sequences of three phytopathogenic species of the Magnaporthaceae family of fungi.</title>
        <authorList>
            <person name="Okagaki L.H."/>
            <person name="Nunes C.C."/>
            <person name="Sailsbery J."/>
            <person name="Clay B."/>
            <person name="Brown D."/>
            <person name="John T."/>
            <person name="Oh Y."/>
            <person name="Young N."/>
            <person name="Fitzgerald M."/>
            <person name="Haas B.J."/>
            <person name="Zeng Q."/>
            <person name="Young S."/>
            <person name="Adiconis X."/>
            <person name="Fan L."/>
            <person name="Levin J.Z."/>
            <person name="Mitchell T.K."/>
            <person name="Okubara P.A."/>
            <person name="Farman M.L."/>
            <person name="Kohn L.M."/>
            <person name="Birren B."/>
            <person name="Ma L.-J."/>
            <person name="Dean R.A."/>
        </authorList>
    </citation>
    <scope>NUCLEOTIDE SEQUENCE</scope>
    <source>
        <strain evidence="14">R3-111a-1</strain>
    </source>
</reference>
<dbReference type="AlphaFoldDB" id="J3PCB7"/>
<evidence type="ECO:0000256" key="7">
    <source>
        <dbReference type="ARBA" id="ARBA00022801"/>
    </source>
</evidence>
<dbReference type="InterPro" id="IPR029058">
    <property type="entry name" value="AB_hydrolase_fold"/>
</dbReference>
<feature type="disulfide bond" evidence="11">
    <location>
        <begin position="75"/>
        <end position="82"/>
    </location>
</feature>
<evidence type="ECO:0000256" key="3">
    <source>
        <dbReference type="ARBA" id="ARBA00013095"/>
    </source>
</evidence>
<accession>J3PCB7</accession>
<comment type="similarity">
    <text evidence="2 12">Belongs to the cutinase family.</text>
</comment>
<evidence type="ECO:0000256" key="11">
    <source>
        <dbReference type="PIRSR" id="PIRSR611150-2"/>
    </source>
</evidence>
<evidence type="ECO:0000256" key="2">
    <source>
        <dbReference type="ARBA" id="ARBA00007534"/>
    </source>
</evidence>
<dbReference type="SUPFAM" id="SSF53474">
    <property type="entry name" value="alpha/beta-Hydrolases"/>
    <property type="match status" value="1"/>
</dbReference>
<reference evidence="13" key="3">
    <citation type="submission" date="2010-09" db="EMBL/GenBank/DDBJ databases">
        <title>Annotation of Gaeumannomyces graminis var. tritici R3-111a-1.</title>
        <authorList>
            <consortium name="The Broad Institute Genome Sequencing Platform"/>
            <person name="Ma L.-J."/>
            <person name="Dead R."/>
            <person name="Young S.K."/>
            <person name="Zeng Q."/>
            <person name="Gargeya S."/>
            <person name="Fitzgerald M."/>
            <person name="Haas B."/>
            <person name="Abouelleil A."/>
            <person name="Alvarado L."/>
            <person name="Arachchi H.M."/>
            <person name="Berlin A."/>
            <person name="Brown A."/>
            <person name="Chapman S.B."/>
            <person name="Chen Z."/>
            <person name="Dunbar C."/>
            <person name="Freedman E."/>
            <person name="Gearin G."/>
            <person name="Gellesch M."/>
            <person name="Goldberg J."/>
            <person name="Griggs A."/>
            <person name="Gujja S."/>
            <person name="Heiman D."/>
            <person name="Howarth C."/>
            <person name="Larson L."/>
            <person name="Lui A."/>
            <person name="MacDonald P.J.P."/>
            <person name="Mehta T."/>
            <person name="Montmayeur A."/>
            <person name="Murphy C."/>
            <person name="Neiman D."/>
            <person name="Pearson M."/>
            <person name="Priest M."/>
            <person name="Roberts A."/>
            <person name="Saif S."/>
            <person name="Shea T."/>
            <person name="Shenoy N."/>
            <person name="Sisk P."/>
            <person name="Stolte C."/>
            <person name="Sykes S."/>
            <person name="Yandava C."/>
            <person name="Wortman J."/>
            <person name="Nusbaum C."/>
            <person name="Birren B."/>
        </authorList>
    </citation>
    <scope>NUCLEOTIDE SEQUENCE</scope>
    <source>
        <strain evidence="13">R3-111a-1</strain>
    </source>
</reference>
<dbReference type="OrthoDB" id="2975078at2759"/>
<dbReference type="SMART" id="SM01110">
    <property type="entry name" value="Cutinase"/>
    <property type="match status" value="1"/>
</dbReference>
<evidence type="ECO:0000256" key="12">
    <source>
        <dbReference type="RuleBase" id="RU361263"/>
    </source>
</evidence>
<dbReference type="InterPro" id="IPR043580">
    <property type="entry name" value="CUTINASE_1"/>
</dbReference>
<dbReference type="PANTHER" id="PTHR48250:SF1">
    <property type="entry name" value="CUTINASE"/>
    <property type="match status" value="1"/>
</dbReference>
<keyword evidence="5 12" id="KW-0964">Secreted</keyword>
<feature type="active site" description="Nucleophile" evidence="10">
    <location>
        <position position="26"/>
    </location>
</feature>
<dbReference type="EC" id="3.1.1.74" evidence="3 12"/>
<reference evidence="15" key="1">
    <citation type="submission" date="2010-07" db="EMBL/GenBank/DDBJ databases">
        <title>The genome sequence of Gaeumannomyces graminis var. tritici strain R3-111a-1.</title>
        <authorList>
            <consortium name="The Broad Institute Genome Sequencing Platform"/>
            <person name="Ma L.-J."/>
            <person name="Dead R."/>
            <person name="Young S."/>
            <person name="Zeng Q."/>
            <person name="Koehrsen M."/>
            <person name="Alvarado L."/>
            <person name="Berlin A."/>
            <person name="Chapman S.B."/>
            <person name="Chen Z."/>
            <person name="Freedman E."/>
            <person name="Gellesch M."/>
            <person name="Goldberg J."/>
            <person name="Griggs A."/>
            <person name="Gujja S."/>
            <person name="Heilman E.R."/>
            <person name="Heiman D."/>
            <person name="Hepburn T."/>
            <person name="Howarth C."/>
            <person name="Jen D."/>
            <person name="Larson L."/>
            <person name="Mehta T."/>
            <person name="Neiman D."/>
            <person name="Pearson M."/>
            <person name="Roberts A."/>
            <person name="Saif S."/>
            <person name="Shea T."/>
            <person name="Shenoy N."/>
            <person name="Sisk P."/>
            <person name="Stolte C."/>
            <person name="Sykes S."/>
            <person name="Walk T."/>
            <person name="White J."/>
            <person name="Yandava C."/>
            <person name="Haas B."/>
            <person name="Nusbaum C."/>
            <person name="Birren B."/>
        </authorList>
    </citation>
    <scope>NUCLEOTIDE SEQUENCE [LARGE SCALE GENOMIC DNA]</scope>
    <source>
        <strain evidence="15">R3-111a-1</strain>
    </source>
</reference>
<evidence type="ECO:0000256" key="10">
    <source>
        <dbReference type="PIRSR" id="PIRSR611150-1"/>
    </source>
</evidence>
<keyword evidence="4 12" id="KW-0719">Serine esterase</keyword>
<sequence length="131" mass="13693">MCGVANLVLQVKQKCPQTKLILSGYSQGGQLVHNAAKILGPQGMISAVSAAVTFGDPYNSAPVPGLPSGDTMIFCHNGDDICKGGEQLFDPHFTYNRDAGKAADFVLLITKLSPASNTAGLRNGTRLPFSA</sequence>
<feature type="active site" description="Proton donor/acceptor" evidence="10">
    <location>
        <position position="92"/>
    </location>
</feature>
<keyword evidence="15" id="KW-1185">Reference proteome</keyword>
<evidence type="ECO:0000313" key="13">
    <source>
        <dbReference type="EMBL" id="EJT71887.1"/>
    </source>
</evidence>